<evidence type="ECO:0000256" key="1">
    <source>
        <dbReference type="SAM" id="Coils"/>
    </source>
</evidence>
<feature type="transmembrane region" description="Helical" evidence="3">
    <location>
        <begin position="324"/>
        <end position="343"/>
    </location>
</feature>
<evidence type="ECO:0000256" key="3">
    <source>
        <dbReference type="SAM" id="Phobius"/>
    </source>
</evidence>
<keyword evidence="5" id="KW-1185">Reference proteome</keyword>
<proteinExistence type="predicted"/>
<keyword evidence="3" id="KW-1133">Transmembrane helix</keyword>
<dbReference type="EMBL" id="SMJU01000019">
    <property type="protein sequence ID" value="TDB59813.1"/>
    <property type="molecule type" value="Genomic_DNA"/>
</dbReference>
<organism evidence="4 5">
    <name type="scientific">Arundinibacter roseus</name>
    <dbReference type="NCBI Taxonomy" id="2070510"/>
    <lineage>
        <taxon>Bacteria</taxon>
        <taxon>Pseudomonadati</taxon>
        <taxon>Bacteroidota</taxon>
        <taxon>Cytophagia</taxon>
        <taxon>Cytophagales</taxon>
        <taxon>Spirosomataceae</taxon>
        <taxon>Arundinibacter</taxon>
    </lineage>
</organism>
<evidence type="ECO:0000313" key="5">
    <source>
        <dbReference type="Proteomes" id="UP000295706"/>
    </source>
</evidence>
<sequence length="471" mass="53807">MATIWERFSQFVKSSRPEDLDYYEDDASQSGLTGGIAAAGPVATTDAQLPQPKAELPKANIPLIQTPPVLQTPITYTTTETPPPVITRTAVEPTIPPAPPATEPTPPPVKAEPTRRHMPQPIGRSYSTPPRPTQPQSIEAVDRQEIQTNESLAHSEETEQFYPEKHRMNIPYWLEDEDTLRDEGVLFGLSESDPTEKTDIIRNYFAHLVADHARNIEQQNERVQELNLFIGQKENRIQDLQEKLHIQENSHPEGEHQLPRTLVGLTLSVAMCVGNYFLIEETLRPAFATSSFVALGVFLAGMFNLFGRISLFHDTESNVSGRRLLEEVGMPLAAALFVFAQAWQTQSWWQATSLFVFVFFLFLFAGKLFLSNITVLRNDLRVWLSTVRGRQEAVDHIQQWEEEIVSLNQEMDDLRVQKWQILREQGTSESERNRLNARRDMLIKLFESEFYLARKMKGRLTDRQLREIQGN</sequence>
<feature type="compositionally biased region" description="Pro residues" evidence="2">
    <location>
        <begin position="94"/>
        <end position="110"/>
    </location>
</feature>
<keyword evidence="3" id="KW-0812">Transmembrane</keyword>
<keyword evidence="3" id="KW-0472">Membrane</keyword>
<feature type="coiled-coil region" evidence="1">
    <location>
        <begin position="223"/>
        <end position="250"/>
    </location>
</feature>
<feature type="region of interest" description="Disordered" evidence="2">
    <location>
        <begin position="94"/>
        <end position="135"/>
    </location>
</feature>
<evidence type="ECO:0000256" key="2">
    <source>
        <dbReference type="SAM" id="MobiDB-lite"/>
    </source>
</evidence>
<protein>
    <submittedName>
        <fullName evidence="4">Uncharacterized protein</fullName>
    </submittedName>
</protein>
<name>A0A4R4JYL7_9BACT</name>
<evidence type="ECO:0000313" key="4">
    <source>
        <dbReference type="EMBL" id="TDB59813.1"/>
    </source>
</evidence>
<dbReference type="Proteomes" id="UP000295706">
    <property type="component" value="Unassembled WGS sequence"/>
</dbReference>
<gene>
    <name evidence="4" type="ORF">EZE20_21905</name>
</gene>
<dbReference type="AlphaFoldDB" id="A0A4R4JYL7"/>
<keyword evidence="1" id="KW-0175">Coiled coil</keyword>
<feature type="transmembrane region" description="Helical" evidence="3">
    <location>
        <begin position="291"/>
        <end position="312"/>
    </location>
</feature>
<dbReference type="OrthoDB" id="937423at2"/>
<feature type="coiled-coil region" evidence="1">
    <location>
        <begin position="390"/>
        <end position="417"/>
    </location>
</feature>
<comment type="caution">
    <text evidence="4">The sequence shown here is derived from an EMBL/GenBank/DDBJ whole genome shotgun (WGS) entry which is preliminary data.</text>
</comment>
<reference evidence="4 5" key="1">
    <citation type="submission" date="2019-02" db="EMBL/GenBank/DDBJ databases">
        <title>Arundinibacter roseus gen. nov., sp. nov., a new member of the family Cytophagaceae.</title>
        <authorList>
            <person name="Szuroczki S."/>
            <person name="Khayer B."/>
            <person name="Sproer C."/>
            <person name="Toumi M."/>
            <person name="Szabo A."/>
            <person name="Felfoldi T."/>
            <person name="Schumann P."/>
            <person name="Toth E."/>
        </authorList>
    </citation>
    <scope>NUCLEOTIDE SEQUENCE [LARGE SCALE GENOMIC DNA]</scope>
    <source>
        <strain evidence="4 5">DMA-k-7a</strain>
    </source>
</reference>
<dbReference type="RefSeq" id="WP_132121782.1">
    <property type="nucleotide sequence ID" value="NZ_SMJU01000019.1"/>
</dbReference>
<feature type="transmembrane region" description="Helical" evidence="3">
    <location>
        <begin position="349"/>
        <end position="370"/>
    </location>
</feature>
<accession>A0A4R4JYL7</accession>